<evidence type="ECO:0000256" key="1">
    <source>
        <dbReference type="SAM" id="Coils"/>
    </source>
</evidence>
<gene>
    <name evidence="4" type="ORF">P43SY_003170</name>
</gene>
<name>A0AAD5LHG7_PYTIN</name>
<feature type="region of interest" description="Disordered" evidence="2">
    <location>
        <begin position="325"/>
        <end position="370"/>
    </location>
</feature>
<feature type="compositionally biased region" description="Polar residues" evidence="2">
    <location>
        <begin position="112"/>
        <end position="121"/>
    </location>
</feature>
<dbReference type="GO" id="GO:0045111">
    <property type="term" value="C:intermediate filament cytoskeleton"/>
    <property type="evidence" value="ECO:0007669"/>
    <property type="project" value="TreeGrafter"/>
</dbReference>
<dbReference type="PROSITE" id="PS50151">
    <property type="entry name" value="UVR"/>
    <property type="match status" value="3"/>
</dbReference>
<dbReference type="EMBL" id="JAKCXM010000222">
    <property type="protein sequence ID" value="KAJ0398269.1"/>
    <property type="molecule type" value="Genomic_DNA"/>
</dbReference>
<evidence type="ECO:0000256" key="2">
    <source>
        <dbReference type="SAM" id="MobiDB-lite"/>
    </source>
</evidence>
<dbReference type="GO" id="GO:0005874">
    <property type="term" value="C:microtubule"/>
    <property type="evidence" value="ECO:0007669"/>
    <property type="project" value="TreeGrafter"/>
</dbReference>
<dbReference type="PANTHER" id="PTHR14332:SF3">
    <property type="entry name" value="DISRUPTED IN SCHIZOPHRENIA 1 PROTEIN"/>
    <property type="match status" value="1"/>
</dbReference>
<protein>
    <recommendedName>
        <fullName evidence="3">UVR domain-containing protein</fullName>
    </recommendedName>
</protein>
<evidence type="ECO:0000313" key="4">
    <source>
        <dbReference type="EMBL" id="KAJ0398269.1"/>
    </source>
</evidence>
<feature type="domain" description="UVR" evidence="3">
    <location>
        <begin position="182"/>
        <end position="217"/>
    </location>
</feature>
<dbReference type="PANTHER" id="PTHR14332">
    <property type="entry name" value="DISRUPTED IN SCHIZOPHRENIA 1 PROTEIN"/>
    <property type="match status" value="1"/>
</dbReference>
<feature type="region of interest" description="Disordered" evidence="2">
    <location>
        <begin position="428"/>
        <end position="454"/>
    </location>
</feature>
<dbReference type="GO" id="GO:0005815">
    <property type="term" value="C:microtubule organizing center"/>
    <property type="evidence" value="ECO:0007669"/>
    <property type="project" value="TreeGrafter"/>
</dbReference>
<accession>A0AAD5LHG7</accession>
<dbReference type="AlphaFoldDB" id="A0AAD5LHG7"/>
<evidence type="ECO:0000259" key="3">
    <source>
        <dbReference type="PROSITE" id="PS50151"/>
    </source>
</evidence>
<sequence length="454" mass="49621">MLGRFFKSKDDSAKQSSLPPGHRPGAGKPDEPPMGGGFFNLAPTVVKGGAGAPSASPGQTGPAPHAGAAGSGLAYQHRPSGTAPSGYASGPYGGASMPPTQQQHPPPGHTGSAPSFSSNAPSGGMDMFGDNELAAFLKAKEKAFANQLKTTIAEQSYVMLQKQHNELEKSLSVHRNAIASAEAMIPQLEQEKKNAATQRNFKEAARISKDIKALEKDQSTAEEMVEVVEMELQDLKERIVKREAECEDKKEELKQVERQLELNALQELWKEAKLLRNSAALEEIAMKLSELEEMIDKATEDEDYELAAKLDEKIDTLKRRQQSIHAMVQADTASEQRIDSPSECNDEQTQDADDSDGAPEVKDSTEIKTVASMQIRGEDLDNELKLLRARITMLEADIERATENEDYDTAAQLDDDVQKLRVEESEIMNALSDKNKSTDQDAAEELQETNDVKL</sequence>
<feature type="domain" description="UVR" evidence="3">
    <location>
        <begin position="388"/>
        <end position="423"/>
    </location>
</feature>
<feature type="compositionally biased region" description="Low complexity" evidence="2">
    <location>
        <begin position="52"/>
        <end position="74"/>
    </location>
</feature>
<dbReference type="InterPro" id="IPR026081">
    <property type="entry name" value="DISC1"/>
</dbReference>
<feature type="domain" description="UVR" evidence="3">
    <location>
        <begin position="285"/>
        <end position="320"/>
    </location>
</feature>
<dbReference type="Proteomes" id="UP001209570">
    <property type="component" value="Unassembled WGS sequence"/>
</dbReference>
<keyword evidence="5" id="KW-1185">Reference proteome</keyword>
<feature type="coiled-coil region" evidence="1">
    <location>
        <begin position="164"/>
        <end position="301"/>
    </location>
</feature>
<reference evidence="4" key="1">
    <citation type="submission" date="2021-12" db="EMBL/GenBank/DDBJ databases">
        <title>Prjna785345.</title>
        <authorList>
            <person name="Rujirawat T."/>
            <person name="Krajaejun T."/>
        </authorList>
    </citation>
    <scope>NUCLEOTIDE SEQUENCE</scope>
    <source>
        <strain evidence="4">Pi057C3</strain>
    </source>
</reference>
<feature type="compositionally biased region" description="Low complexity" evidence="2">
    <location>
        <begin position="83"/>
        <end position="103"/>
    </location>
</feature>
<feature type="coiled-coil region" evidence="1">
    <location>
        <begin position="377"/>
        <end position="404"/>
    </location>
</feature>
<feature type="compositionally biased region" description="Acidic residues" evidence="2">
    <location>
        <begin position="344"/>
        <end position="357"/>
    </location>
</feature>
<proteinExistence type="predicted"/>
<comment type="caution">
    <text evidence="4">The sequence shown here is derived from an EMBL/GenBank/DDBJ whole genome shotgun (WGS) entry which is preliminary data.</text>
</comment>
<dbReference type="InterPro" id="IPR001943">
    <property type="entry name" value="UVR_dom"/>
</dbReference>
<organism evidence="4 5">
    <name type="scientific">Pythium insidiosum</name>
    <name type="common">Pythiosis disease agent</name>
    <dbReference type="NCBI Taxonomy" id="114742"/>
    <lineage>
        <taxon>Eukaryota</taxon>
        <taxon>Sar</taxon>
        <taxon>Stramenopiles</taxon>
        <taxon>Oomycota</taxon>
        <taxon>Peronosporomycetes</taxon>
        <taxon>Pythiales</taxon>
        <taxon>Pythiaceae</taxon>
        <taxon>Pythium</taxon>
    </lineage>
</organism>
<feature type="region of interest" description="Disordered" evidence="2">
    <location>
        <begin position="1"/>
        <end position="128"/>
    </location>
</feature>
<evidence type="ECO:0000313" key="5">
    <source>
        <dbReference type="Proteomes" id="UP001209570"/>
    </source>
</evidence>
<keyword evidence="1" id="KW-0175">Coiled coil</keyword>